<sequence>MLILYDRLNQESLDLAYSLQAAEIGGVSVVLQDDGFLPDGFTSPFAFFASQSEEAASPLYFNQVPVPKYWQIMGTNQQGEIWNYSQKKATIYYQEPKHLRLVKTVEWLNDQGRVMVADHYNRWGRLFAKTYFNGELEVTHKQYFDADQRPYLMENLVTGDLLLEWQGQVYPFAKKVDFYLFYLRQSGLDLSQIAYNSLGMPFLLAYYLGGEGSDLLFWQEDLQDQIPGNMQLLLQGNLSRATRIVVQKETAYQNLLALLAEDQKASLAQLGYIYPSHGENGNGREILVLTNSDQLEGLDTLLEHLPDYRFHIAALTEMSPKLMDYGQRSQVHLYPNAGPSQIQGLLQACDIYLDINHGSEIMAALRQAFEHNLLLAAFDTTCHQPALILPEAFFDSKEPATLATWLKEQPDLAAVAQKQRQLGGQATVADYQALLKG</sequence>
<keyword evidence="2 4" id="KW-1003">Cell membrane</keyword>
<organism evidence="5 6">
    <name type="scientific">Streptococcus danieliae</name>
    <dbReference type="NCBI Taxonomy" id="747656"/>
    <lineage>
        <taxon>Bacteria</taxon>
        <taxon>Bacillati</taxon>
        <taxon>Bacillota</taxon>
        <taxon>Bacilli</taxon>
        <taxon>Lactobacillales</taxon>
        <taxon>Streptococcaceae</taxon>
        <taxon>Streptococcus</taxon>
    </lineage>
</organism>
<comment type="caution">
    <text evidence="5">The sequence shown here is derived from an EMBL/GenBank/DDBJ whole genome shotgun (WGS) entry which is preliminary data.</text>
</comment>
<evidence type="ECO:0000256" key="1">
    <source>
        <dbReference type="ARBA" id="ARBA00004922"/>
    </source>
</evidence>
<dbReference type="UniPathway" id="UPA00378"/>
<evidence type="ECO:0000256" key="3">
    <source>
        <dbReference type="ARBA" id="ARBA00023136"/>
    </source>
</evidence>
<evidence type="ECO:0000313" key="6">
    <source>
        <dbReference type="Proteomes" id="UP000563349"/>
    </source>
</evidence>
<dbReference type="AlphaFoldDB" id="A0A7Z0LCG3"/>
<dbReference type="GO" id="GO:0031647">
    <property type="term" value="P:regulation of protein stability"/>
    <property type="evidence" value="ECO:0007669"/>
    <property type="project" value="UniProtKB-UniRule"/>
</dbReference>
<dbReference type="GO" id="GO:0017122">
    <property type="term" value="C:protein N-acetylglucosaminyltransferase complex"/>
    <property type="evidence" value="ECO:0007669"/>
    <property type="project" value="UniProtKB-UniRule"/>
</dbReference>
<comment type="subcellular location">
    <subcellularLocation>
        <location evidence="4">Cell membrane</location>
        <topology evidence="4">Peripheral membrane protein</topology>
    </subcellularLocation>
</comment>
<gene>
    <name evidence="4 5" type="primary">gtfB</name>
    <name evidence="5" type="ORF">HZY93_02245</name>
</gene>
<comment type="similarity">
    <text evidence="4">Belongs to the GtfB family.</text>
</comment>
<dbReference type="NCBIfam" id="TIGR02919">
    <property type="entry name" value="accessory Sec system glycosylation chaperone GtfB"/>
    <property type="match status" value="1"/>
</dbReference>
<reference evidence="5 6" key="1">
    <citation type="submission" date="2020-07" db="EMBL/GenBank/DDBJ databases">
        <title>MOT database genomes.</title>
        <authorList>
            <person name="Joseph S."/>
            <person name="Aduse-Opoku J."/>
            <person name="Hashim A."/>
            <person name="Wade W."/>
            <person name="Curtis M."/>
        </authorList>
    </citation>
    <scope>NUCLEOTIDE SEQUENCE [LARGE SCALE GENOMIC DNA]</scope>
    <source>
        <strain evidence="5 6">CCW311</strain>
    </source>
</reference>
<comment type="pathway">
    <text evidence="1 4">Protein modification; protein glycosylation.</text>
</comment>
<dbReference type="EMBL" id="JACBYG010000016">
    <property type="protein sequence ID" value="NYS48804.1"/>
    <property type="molecule type" value="Genomic_DNA"/>
</dbReference>
<keyword evidence="3 4" id="KW-0472">Membrane</keyword>
<dbReference type="Proteomes" id="UP000563349">
    <property type="component" value="Unassembled WGS sequence"/>
</dbReference>
<evidence type="ECO:0000313" key="5">
    <source>
        <dbReference type="EMBL" id="NYS48804.1"/>
    </source>
</evidence>
<dbReference type="HAMAP" id="MF_01473">
    <property type="entry name" value="GtfB"/>
    <property type="match status" value="1"/>
</dbReference>
<proteinExistence type="inferred from homology"/>
<evidence type="ECO:0000256" key="4">
    <source>
        <dbReference type="HAMAP-Rule" id="MF_01473"/>
    </source>
</evidence>
<comment type="subunit">
    <text evidence="4">Forms a heterotetramer with 2 subunits each of GtfA and GtfB. Part of the accessory SecA2/SecY2 protein translocation apparatus.</text>
</comment>
<dbReference type="InterPro" id="IPR014268">
    <property type="entry name" value="GtfB"/>
</dbReference>
<dbReference type="RefSeq" id="WP_179923468.1">
    <property type="nucleotide sequence ID" value="NZ_CP128228.1"/>
</dbReference>
<name>A0A7Z0LCG3_9STRE</name>
<dbReference type="GO" id="GO:0005886">
    <property type="term" value="C:plasma membrane"/>
    <property type="evidence" value="ECO:0007669"/>
    <property type="project" value="UniProtKB-SubCell"/>
</dbReference>
<accession>A0A7Z0LCG3</accession>
<protein>
    <recommendedName>
        <fullName evidence="4">UDP-N-acetylglucosamine--peptide N-acetylglucosaminyltransferase stabilizing protein GtfB</fullName>
    </recommendedName>
    <alternativeName>
        <fullName evidence="4">Glycosyltransferase stabilizing protein GtfB</fullName>
    </alternativeName>
</protein>
<evidence type="ECO:0000256" key="2">
    <source>
        <dbReference type="ARBA" id="ARBA00022475"/>
    </source>
</evidence>
<keyword evidence="6" id="KW-1185">Reference proteome</keyword>
<comment type="function">
    <text evidence="4">Required for polymorphic O-glycosylation of the serine-rich repeat protein in this bacteria. A stabilizing protein that is part of the accessory SecA2/SecY2 system specifically required to export serine-rich repeat cell wall proteins usually encoded upstream in the same operon. The GtfA-GtfB complex adds GlcNAc from UDP-GlcNAc to the substrate protein, attaching the first sugar residue. Stabilizes the glycosylation activity of GtfA. Has no N-acetylglucosaminyl transferase activity on its own.</text>
</comment>